<keyword evidence="2" id="KW-1185">Reference proteome</keyword>
<dbReference type="EMBL" id="NWMW01000001">
    <property type="protein sequence ID" value="PCD03834.1"/>
    <property type="molecule type" value="Genomic_DNA"/>
</dbReference>
<dbReference type="Proteomes" id="UP000218366">
    <property type="component" value="Unassembled WGS sequence"/>
</dbReference>
<dbReference type="AlphaFoldDB" id="A0A2A4B866"/>
<proteinExistence type="predicted"/>
<evidence type="ECO:0000313" key="1">
    <source>
        <dbReference type="EMBL" id="PCD03834.1"/>
    </source>
</evidence>
<evidence type="ECO:0000313" key="2">
    <source>
        <dbReference type="Proteomes" id="UP000218366"/>
    </source>
</evidence>
<reference evidence="1 2" key="1">
    <citation type="submission" date="2017-09" db="EMBL/GenBank/DDBJ databases">
        <title>Sphingomonas spermidinifaciens 9NM-10, whole genome shotgun sequence.</title>
        <authorList>
            <person name="Feng G."/>
            <person name="Zhu H."/>
        </authorList>
    </citation>
    <scope>NUCLEOTIDE SEQUENCE [LARGE SCALE GENOMIC DNA]</scope>
    <source>
        <strain evidence="1 2">9NM-10</strain>
    </source>
</reference>
<protein>
    <submittedName>
        <fullName evidence="1">Uncharacterized protein</fullName>
    </submittedName>
</protein>
<sequence length="98" mass="11034">MCMSYHHFITVRMSGAMRAELDHLVATRNTDIGKLVRELLARELRGAPDRISEALGQLLFVAIALDELLAVHPDPDLRATVIRLWREATSEEGRFHAA</sequence>
<comment type="caution">
    <text evidence="1">The sequence shown here is derived from an EMBL/GenBank/DDBJ whole genome shotgun (WGS) entry which is preliminary data.</text>
</comment>
<organism evidence="1 2">
    <name type="scientific">Sphingomonas spermidinifaciens</name>
    <dbReference type="NCBI Taxonomy" id="1141889"/>
    <lineage>
        <taxon>Bacteria</taxon>
        <taxon>Pseudomonadati</taxon>
        <taxon>Pseudomonadota</taxon>
        <taxon>Alphaproteobacteria</taxon>
        <taxon>Sphingomonadales</taxon>
        <taxon>Sphingomonadaceae</taxon>
        <taxon>Sphingomonas</taxon>
    </lineage>
</organism>
<name>A0A2A4B866_9SPHN</name>
<gene>
    <name evidence="1" type="ORF">COC42_05720</name>
</gene>
<accession>A0A2A4B866</accession>